<dbReference type="Proteomes" id="UP001152872">
    <property type="component" value="Unassembled WGS sequence"/>
</dbReference>
<reference evidence="1" key="1">
    <citation type="submission" date="2019-05" db="EMBL/GenBank/DDBJ databases">
        <title>Whole genome sequencing of Pseudanabaena catenata USMAC16.</title>
        <authorList>
            <person name="Khan Z."/>
            <person name="Omar W.M."/>
            <person name="Convey P."/>
            <person name="Merican F."/>
            <person name="Najimudin N."/>
        </authorList>
    </citation>
    <scope>NUCLEOTIDE SEQUENCE</scope>
    <source>
        <strain evidence="1">USMAC16</strain>
    </source>
</reference>
<sequence length="260" mass="29292">MFPKLLYRHFYRHFYRYSVFLAIATLWKVTAFSHFVAGANAQTFEPPVNNPAPTTTIGGGRRGSDGQCLKDLKDLDLHQKDFKARSSVEHQITPLLPPNQFGLTISSNPQFFAYIPKTNAIAVEFTLENPQGKGIARKRIDLTTTPSVVNVQFDRLSLEIGKDYKWLVSLVCETGDPEDRFAEGLIRRIQPEPSLLAKLDKASAIDQVYIYAKFGIWYEAIANLANLRLSQPNNAELRNNWLNLLTSSNLAPLANIPLKN</sequence>
<organism evidence="1 2">
    <name type="scientific">Pseudanabaena catenata USMAC16</name>
    <dbReference type="NCBI Taxonomy" id="1855837"/>
    <lineage>
        <taxon>Bacteria</taxon>
        <taxon>Bacillati</taxon>
        <taxon>Cyanobacteriota</taxon>
        <taxon>Cyanophyceae</taxon>
        <taxon>Pseudanabaenales</taxon>
        <taxon>Pseudanabaenaceae</taxon>
        <taxon>Pseudanabaena</taxon>
    </lineage>
</organism>
<accession>A0A9X4MDC6</accession>
<comment type="caution">
    <text evidence="1">The sequence shown here is derived from an EMBL/GenBank/DDBJ whole genome shotgun (WGS) entry which is preliminary data.</text>
</comment>
<dbReference type="RefSeq" id="WP_009627729.1">
    <property type="nucleotide sequence ID" value="NZ_VBTY01000111.1"/>
</dbReference>
<keyword evidence="2" id="KW-1185">Reference proteome</keyword>
<protein>
    <submittedName>
        <fullName evidence="1">DUF928 domain-containing protein</fullName>
    </submittedName>
</protein>
<name>A0A9X4MDC6_9CYAN</name>
<dbReference type="InterPro" id="IPR010328">
    <property type="entry name" value="DUF928"/>
</dbReference>
<proteinExistence type="predicted"/>
<gene>
    <name evidence="1" type="ORF">FEV09_13650</name>
</gene>
<evidence type="ECO:0000313" key="2">
    <source>
        <dbReference type="Proteomes" id="UP001152872"/>
    </source>
</evidence>
<dbReference type="EMBL" id="VBTY01000111">
    <property type="protein sequence ID" value="MDG3495596.1"/>
    <property type="molecule type" value="Genomic_DNA"/>
</dbReference>
<evidence type="ECO:0000313" key="1">
    <source>
        <dbReference type="EMBL" id="MDG3495596.1"/>
    </source>
</evidence>
<dbReference type="AlphaFoldDB" id="A0A9X4MDC6"/>
<dbReference type="Pfam" id="PF06051">
    <property type="entry name" value="DUF928"/>
    <property type="match status" value="1"/>
</dbReference>